<protein>
    <submittedName>
        <fullName evidence="1">Uncharacterized protein</fullName>
    </submittedName>
</protein>
<reference evidence="1 2" key="1">
    <citation type="submission" date="2018-12" db="EMBL/GenBank/DDBJ databases">
        <title>Complete genome sequencing of Tabrizicola sp. K13M18.</title>
        <authorList>
            <person name="Bae J.-W."/>
        </authorList>
    </citation>
    <scope>NUCLEOTIDE SEQUENCE [LARGE SCALE GENOMIC DNA]</scope>
    <source>
        <strain evidence="1 2">K13M18</strain>
    </source>
</reference>
<dbReference type="Proteomes" id="UP000282002">
    <property type="component" value="Chromosome"/>
</dbReference>
<gene>
    <name evidence="1" type="ORF">EI545_16350</name>
</gene>
<evidence type="ECO:0000313" key="1">
    <source>
        <dbReference type="EMBL" id="AZL60255.1"/>
    </source>
</evidence>
<dbReference type="OrthoDB" id="7869757at2"/>
<accession>A0A3S8U9X1</accession>
<dbReference type="EMBL" id="CP034328">
    <property type="protein sequence ID" value="AZL60255.1"/>
    <property type="molecule type" value="Genomic_DNA"/>
</dbReference>
<dbReference type="KEGG" id="taw:EI545_16350"/>
<dbReference type="RefSeq" id="WP_125326447.1">
    <property type="nucleotide sequence ID" value="NZ_CP034328.1"/>
</dbReference>
<organism evidence="1 2">
    <name type="scientific">Tabrizicola piscis</name>
    <dbReference type="NCBI Taxonomy" id="2494374"/>
    <lineage>
        <taxon>Bacteria</taxon>
        <taxon>Pseudomonadati</taxon>
        <taxon>Pseudomonadota</taxon>
        <taxon>Alphaproteobacteria</taxon>
        <taxon>Rhodobacterales</taxon>
        <taxon>Paracoccaceae</taxon>
        <taxon>Tabrizicola</taxon>
    </lineage>
</organism>
<dbReference type="AlphaFoldDB" id="A0A3S8U9X1"/>
<sequence>MLTRTLHQLHRLALLVTLTVALVATGFAHRMATPQDEALAFALANGVPLADFCGDDLDGDGHRDPHCAACQIAGTADLPAATLTLIDLELAVLAQVIAPRESRARARVLDPANTPQGPPAA</sequence>
<evidence type="ECO:0000313" key="2">
    <source>
        <dbReference type="Proteomes" id="UP000282002"/>
    </source>
</evidence>
<keyword evidence="2" id="KW-1185">Reference proteome</keyword>
<name>A0A3S8U9X1_9RHOB</name>
<proteinExistence type="predicted"/>